<accession>A0ABU6MMV0</accession>
<evidence type="ECO:0000313" key="3">
    <source>
        <dbReference type="Proteomes" id="UP001341444"/>
    </source>
</evidence>
<protein>
    <submittedName>
        <fullName evidence="2">DUF4397 domain-containing protein</fullName>
    </submittedName>
</protein>
<comment type="caution">
    <text evidence="2">The sequence shown here is derived from an EMBL/GenBank/DDBJ whole genome shotgun (WGS) entry which is preliminary data.</text>
</comment>
<organism evidence="2 3">
    <name type="scientific">Heyndrickxia acidicola</name>
    <dbReference type="NCBI Taxonomy" id="209389"/>
    <lineage>
        <taxon>Bacteria</taxon>
        <taxon>Bacillati</taxon>
        <taxon>Bacillota</taxon>
        <taxon>Bacilli</taxon>
        <taxon>Bacillales</taxon>
        <taxon>Bacillaceae</taxon>
        <taxon>Heyndrickxia</taxon>
    </lineage>
</organism>
<dbReference type="Pfam" id="PF14344">
    <property type="entry name" value="DUF4397"/>
    <property type="match status" value="1"/>
</dbReference>
<dbReference type="EMBL" id="JARMAB010000023">
    <property type="protein sequence ID" value="MED1204527.1"/>
    <property type="molecule type" value="Genomic_DNA"/>
</dbReference>
<proteinExistence type="predicted"/>
<reference evidence="2 3" key="1">
    <citation type="submission" date="2023-03" db="EMBL/GenBank/DDBJ databases">
        <title>Bacillus Genome Sequencing.</title>
        <authorList>
            <person name="Dunlap C."/>
        </authorList>
    </citation>
    <scope>NUCLEOTIDE SEQUENCE [LARGE SCALE GENOMIC DNA]</scope>
    <source>
        <strain evidence="2 3">B-23453</strain>
    </source>
</reference>
<gene>
    <name evidence="2" type="ORF">P4T90_15875</name>
</gene>
<sequence length="247" mass="27456">MRDYKSSAQHHLQEASMYDSLAQYYKYLDPSKHIHYYQMHLAAMQKALENDRAYKKSALVRVFHASPDAPAVDIYVDNKAALRGVTFKQVSKYLQLQAGRHKIEIYPEGETKSPIISKTITVKPGVYYTASAKGAVDQLDLLVVVDEPAAPSRRTKVRFLHLSPDAPAVDIVLENGQTLFKGISFGEVTPYLELAPSMVNLEVRVSETGQTVLMIPNIKLSANRSYTVAAIGFAGKEPRLEAMVLKG</sequence>
<name>A0ABU6MMV0_9BACI</name>
<dbReference type="InterPro" id="IPR025510">
    <property type="entry name" value="DUF4397"/>
</dbReference>
<evidence type="ECO:0000313" key="2">
    <source>
        <dbReference type="EMBL" id="MED1204527.1"/>
    </source>
</evidence>
<keyword evidence="3" id="KW-1185">Reference proteome</keyword>
<feature type="domain" description="DUF4397" evidence="1">
    <location>
        <begin position="58"/>
        <end position="171"/>
    </location>
</feature>
<dbReference type="RefSeq" id="WP_066266517.1">
    <property type="nucleotide sequence ID" value="NZ_JARMAB010000023.1"/>
</dbReference>
<evidence type="ECO:0000259" key="1">
    <source>
        <dbReference type="Pfam" id="PF14344"/>
    </source>
</evidence>
<dbReference type="Proteomes" id="UP001341444">
    <property type="component" value="Unassembled WGS sequence"/>
</dbReference>